<dbReference type="AlphaFoldDB" id="A0A6P2BXU1"/>
<keyword evidence="4" id="KW-1185">Reference proteome</keyword>
<gene>
    <name evidence="3" type="ORF">EAS64_21315</name>
</gene>
<sequence length="256" mass="27506">MATIFITGSSDGIGQETARQLVRDGHQVILHARNEARADQAADAVPEARGVAIGDLSTLEGMHQTAETATALGPYDAVVHNAGVGSGGARQPTGDGLEHIFAINVLAPYLLTALMGLPERLVYLTSGLESVGRVNLDDLQWEHRRWNAMQAYSDSKLYDVLLAFAVARRYPQLRSNAVDPGWIKTKLGGPSASDNLPIGASTQVWLATSDDPAAQVTGRYFKWKQDLRANPEAYDETLQESLLAICAKLTGTLLPA</sequence>
<dbReference type="InterPro" id="IPR002347">
    <property type="entry name" value="SDR_fam"/>
</dbReference>
<accession>A0A6P2BXU1</accession>
<dbReference type="RefSeq" id="WP_145855351.1">
    <property type="nucleotide sequence ID" value="NZ_RPFW01000004.1"/>
</dbReference>
<dbReference type="PRINTS" id="PR00081">
    <property type="entry name" value="GDHRDH"/>
</dbReference>
<dbReference type="GO" id="GO:0016491">
    <property type="term" value="F:oxidoreductase activity"/>
    <property type="evidence" value="ECO:0007669"/>
    <property type="project" value="UniProtKB-KW"/>
</dbReference>
<dbReference type="PANTHER" id="PTHR24320">
    <property type="entry name" value="RETINOL DEHYDROGENASE"/>
    <property type="match status" value="1"/>
</dbReference>
<evidence type="ECO:0000256" key="1">
    <source>
        <dbReference type="ARBA" id="ARBA00006484"/>
    </source>
</evidence>
<dbReference type="Proteomes" id="UP000460272">
    <property type="component" value="Unassembled WGS sequence"/>
</dbReference>
<dbReference type="Pfam" id="PF00106">
    <property type="entry name" value="adh_short"/>
    <property type="match status" value="1"/>
</dbReference>
<comment type="caution">
    <text evidence="3">The sequence shown here is derived from an EMBL/GenBank/DDBJ whole genome shotgun (WGS) entry which is preliminary data.</text>
</comment>
<evidence type="ECO:0000313" key="3">
    <source>
        <dbReference type="EMBL" id="TVZ03005.1"/>
    </source>
</evidence>
<keyword evidence="2" id="KW-0560">Oxidoreductase</keyword>
<comment type="similarity">
    <text evidence="1">Belongs to the short-chain dehydrogenases/reductases (SDR) family.</text>
</comment>
<protein>
    <submittedName>
        <fullName evidence="3">SDR family NAD(P)-dependent oxidoreductase</fullName>
    </submittedName>
</protein>
<evidence type="ECO:0000256" key="2">
    <source>
        <dbReference type="ARBA" id="ARBA00023002"/>
    </source>
</evidence>
<dbReference type="EMBL" id="RPFW01000004">
    <property type="protein sequence ID" value="TVZ03005.1"/>
    <property type="molecule type" value="Genomic_DNA"/>
</dbReference>
<evidence type="ECO:0000313" key="4">
    <source>
        <dbReference type="Proteomes" id="UP000460272"/>
    </source>
</evidence>
<dbReference type="Gene3D" id="3.40.50.720">
    <property type="entry name" value="NAD(P)-binding Rossmann-like Domain"/>
    <property type="match status" value="1"/>
</dbReference>
<dbReference type="PANTHER" id="PTHR24320:SF274">
    <property type="entry name" value="CHAIN DEHYDROGENASE, PUTATIVE (AFU_ORTHOLOGUE AFUA_4G00440)-RELATED"/>
    <property type="match status" value="1"/>
</dbReference>
<dbReference type="SUPFAM" id="SSF51735">
    <property type="entry name" value="NAD(P)-binding Rossmann-fold domains"/>
    <property type="match status" value="1"/>
</dbReference>
<name>A0A6P2BXU1_9ACTN</name>
<reference evidence="3 4" key="1">
    <citation type="submission" date="2018-11" db="EMBL/GenBank/DDBJ databases">
        <title>Trebonia kvetii gen.nov., sp.nov., a novel acidophilic actinobacterium, and proposal of the new actinobacterial family Treboniaceae fam. nov.</title>
        <authorList>
            <person name="Rapoport D."/>
            <person name="Sagova-Mareckova M."/>
            <person name="Sedlacek I."/>
            <person name="Provaznik J."/>
            <person name="Kralova S."/>
            <person name="Pavlinic D."/>
            <person name="Benes V."/>
            <person name="Kopecky J."/>
        </authorList>
    </citation>
    <scope>NUCLEOTIDE SEQUENCE [LARGE SCALE GENOMIC DNA]</scope>
    <source>
        <strain evidence="3 4">15Tr583</strain>
    </source>
</reference>
<dbReference type="OrthoDB" id="9785826at2"/>
<organism evidence="3 4">
    <name type="scientific">Trebonia kvetii</name>
    <dbReference type="NCBI Taxonomy" id="2480626"/>
    <lineage>
        <taxon>Bacteria</taxon>
        <taxon>Bacillati</taxon>
        <taxon>Actinomycetota</taxon>
        <taxon>Actinomycetes</taxon>
        <taxon>Streptosporangiales</taxon>
        <taxon>Treboniaceae</taxon>
        <taxon>Trebonia</taxon>
    </lineage>
</organism>
<dbReference type="InterPro" id="IPR036291">
    <property type="entry name" value="NAD(P)-bd_dom_sf"/>
</dbReference>
<proteinExistence type="inferred from homology"/>